<organism evidence="1">
    <name type="scientific">Ralstonia pickettii (strain 12D)</name>
    <dbReference type="NCBI Taxonomy" id="428406"/>
    <lineage>
        <taxon>Bacteria</taxon>
        <taxon>Pseudomonadati</taxon>
        <taxon>Pseudomonadota</taxon>
        <taxon>Betaproteobacteria</taxon>
        <taxon>Burkholderiales</taxon>
        <taxon>Burkholderiaceae</taxon>
        <taxon>Ralstonia</taxon>
    </lineage>
</organism>
<dbReference type="HOGENOM" id="CLU_1979713_0_0_4"/>
<accession>C6BPW6</accession>
<keyword evidence="1" id="KW-0614">Plasmid</keyword>
<protein>
    <submittedName>
        <fullName evidence="1">Uncharacterized protein</fullName>
    </submittedName>
</protein>
<reference evidence="1" key="1">
    <citation type="submission" date="2009-06" db="EMBL/GenBank/DDBJ databases">
        <title>Complete sequence plasmid 1 of Ralstonia pickettii 12D.</title>
        <authorList>
            <consortium name="US DOE Joint Genome Institute"/>
            <person name="Lucas S."/>
            <person name="Copeland A."/>
            <person name="Lapidus A."/>
            <person name="Glavina del Rio T."/>
            <person name="Dalin E."/>
            <person name="Tice H."/>
            <person name="Bruce D."/>
            <person name="Goodwin L."/>
            <person name="Pitluck S."/>
            <person name="Sims D."/>
            <person name="Meincke L."/>
            <person name="Brettin T."/>
            <person name="Detter J.C."/>
            <person name="Han C."/>
            <person name="Larimer F."/>
            <person name="Land M."/>
            <person name="Hauser L."/>
            <person name="Kyrpides N."/>
            <person name="Ovchinnikova G."/>
            <person name="Marsh T."/>
            <person name="Richardson P."/>
        </authorList>
    </citation>
    <scope>NUCLEOTIDE SEQUENCE [LARGE SCALE GENOMIC DNA]</scope>
    <source>
        <strain evidence="1">12D</strain>
        <plasmid>12D</plasmid>
        <plasmid evidence="1">pRp12D01</plasmid>
    </source>
</reference>
<dbReference type="KEGG" id="rpf:Rpic12D_5006"/>
<sequence>MPTSTVWVEPQVFLTYRDVTVYHAYEADDIAQGACKYSYTTNNTTDEEHFDVRYLEVPGVALLEKHPPFLAADCNPEFATATDEQKAEWQRQWADWRKEGGGEDQAIITIIKEGIDLGLITAPVVE</sequence>
<proteinExistence type="predicted"/>
<dbReference type="AlphaFoldDB" id="C6BPW6"/>
<evidence type="ECO:0000313" key="1">
    <source>
        <dbReference type="EMBL" id="ACS66240.1"/>
    </source>
</evidence>
<geneLocation type="plasmid" evidence="1">
    <name>pRp12D01</name>
</geneLocation>
<name>C6BPW6_RALP1</name>
<gene>
    <name evidence="1" type="ordered locus">Rpic12D_5006</name>
</gene>
<dbReference type="EMBL" id="CP001646">
    <property type="protein sequence ID" value="ACS66240.1"/>
    <property type="molecule type" value="Genomic_DNA"/>
</dbReference>